<keyword evidence="3" id="KW-0732">Signal</keyword>
<dbReference type="AlphaFoldDB" id="A0A0F9XBX0"/>
<comment type="similarity">
    <text evidence="1">Belongs to the cycloisomerase 2 family.</text>
</comment>
<dbReference type="Gene3D" id="2.130.10.10">
    <property type="entry name" value="YVTN repeat-like/Quinoprotein amine dehydrogenase"/>
    <property type="match status" value="1"/>
</dbReference>
<dbReference type="InterPro" id="IPR015943">
    <property type="entry name" value="WD40/YVTN_repeat-like_dom_sf"/>
</dbReference>
<evidence type="ECO:0000256" key="3">
    <source>
        <dbReference type="SAM" id="SignalP"/>
    </source>
</evidence>
<dbReference type="SUPFAM" id="SSF51004">
    <property type="entry name" value="C-terminal (heme d1) domain of cytochrome cd1-nitrite reductase"/>
    <property type="match status" value="1"/>
</dbReference>
<evidence type="ECO:0000313" key="5">
    <source>
        <dbReference type="Proteomes" id="UP000034112"/>
    </source>
</evidence>
<dbReference type="EMBL" id="JOKZ01000169">
    <property type="protein sequence ID" value="KKP02010.1"/>
    <property type="molecule type" value="Genomic_DNA"/>
</dbReference>
<comment type="caution">
    <text evidence="4">The sequence shown here is derived from an EMBL/GenBank/DDBJ whole genome shotgun (WGS) entry which is preliminary data.</text>
</comment>
<dbReference type="Proteomes" id="UP000034112">
    <property type="component" value="Unassembled WGS sequence"/>
</dbReference>
<gene>
    <name evidence="4" type="ORF">THAR02_05890</name>
</gene>
<accession>A0A0F9XBX0</accession>
<dbReference type="Pfam" id="PF10282">
    <property type="entry name" value="Lactonase"/>
    <property type="match status" value="1"/>
</dbReference>
<sequence length="388" mass="40759">MKFSSTLSAALAASPALGAPTSEAASPSKVVYANSGHIYLASYDGTKFTTTVNSSFRNTDPSWLAYVAPNSLYAVNDIASNTFLYNIDVNGNAIKQVTNKQGSGGVVHLEVNKANTRMLGAGYGSGKIDVWNIENGGLTLIKSIQSTGPLGPNPDRQDAPHPHQTVNDPTGRFFVANDLGTDSILVIDSQNDAFNIVNRFPVVPAGAGPRHGVFFPFGAAQATHYFLLCEMGNVVIAYKVTYTDDGRGMTFETTQVLNTFGPNTVAPAGAGAGELVLSPDNKDLYLSNRLTGQATDNIAHVKIIDNGAGNLRLLWINSVSSGGTGPRMFSISNDGSSLFVTNQDGALGVTAISRKADDGSLDTNFHGTISSGAFGQSGQGPQYIKQIQ</sequence>
<dbReference type="PANTHER" id="PTHR30344">
    <property type="entry name" value="6-PHOSPHOGLUCONOLACTONASE-RELATED"/>
    <property type="match status" value="1"/>
</dbReference>
<name>A0A0F9XBX0_TRIHA</name>
<evidence type="ECO:0000256" key="2">
    <source>
        <dbReference type="SAM" id="MobiDB-lite"/>
    </source>
</evidence>
<evidence type="ECO:0008006" key="6">
    <source>
        <dbReference type="Google" id="ProtNLM"/>
    </source>
</evidence>
<protein>
    <recommendedName>
        <fullName evidence="6">6-phosphogluconolactonase</fullName>
    </recommendedName>
</protein>
<proteinExistence type="inferred from homology"/>
<dbReference type="InterPro" id="IPR050282">
    <property type="entry name" value="Cycloisomerase_2"/>
</dbReference>
<feature type="signal peptide" evidence="3">
    <location>
        <begin position="1"/>
        <end position="18"/>
    </location>
</feature>
<dbReference type="InterPro" id="IPR011048">
    <property type="entry name" value="Haem_d1_sf"/>
</dbReference>
<dbReference type="InterPro" id="IPR019405">
    <property type="entry name" value="Lactonase_7-beta_prop"/>
</dbReference>
<feature type="region of interest" description="Disordered" evidence="2">
    <location>
        <begin position="144"/>
        <end position="163"/>
    </location>
</feature>
<dbReference type="PANTHER" id="PTHR30344:SF1">
    <property type="entry name" value="6-PHOSPHOGLUCONOLACTONASE"/>
    <property type="match status" value="1"/>
</dbReference>
<organism evidence="4 5">
    <name type="scientific">Trichoderma harzianum</name>
    <name type="common">Hypocrea lixii</name>
    <dbReference type="NCBI Taxonomy" id="5544"/>
    <lineage>
        <taxon>Eukaryota</taxon>
        <taxon>Fungi</taxon>
        <taxon>Dikarya</taxon>
        <taxon>Ascomycota</taxon>
        <taxon>Pezizomycotina</taxon>
        <taxon>Sordariomycetes</taxon>
        <taxon>Hypocreomycetidae</taxon>
        <taxon>Hypocreales</taxon>
        <taxon>Hypocreaceae</taxon>
        <taxon>Trichoderma</taxon>
    </lineage>
</organism>
<evidence type="ECO:0000313" key="4">
    <source>
        <dbReference type="EMBL" id="KKP02010.1"/>
    </source>
</evidence>
<dbReference type="OrthoDB" id="9972196at2759"/>
<feature type="chain" id="PRO_5002530038" description="6-phosphogluconolactonase" evidence="3">
    <location>
        <begin position="19"/>
        <end position="388"/>
    </location>
</feature>
<evidence type="ECO:0000256" key="1">
    <source>
        <dbReference type="ARBA" id="ARBA00005564"/>
    </source>
</evidence>
<reference evidence="5" key="1">
    <citation type="journal article" date="2015" name="Genome Announc.">
        <title>Draft whole-genome sequence of the biocontrol agent Trichoderma harzianum T6776.</title>
        <authorList>
            <person name="Baroncelli R."/>
            <person name="Piaggeschi G."/>
            <person name="Fiorini L."/>
            <person name="Bertolini E."/>
            <person name="Zapparata A."/>
            <person name="Pe M.E."/>
            <person name="Sarrocco S."/>
            <person name="Vannacci G."/>
        </authorList>
    </citation>
    <scope>NUCLEOTIDE SEQUENCE [LARGE SCALE GENOMIC DNA]</scope>
    <source>
        <strain evidence="5">T6776</strain>
    </source>
</reference>
<dbReference type="OMA" id="RFTIAEC"/>
<dbReference type="GO" id="GO:0017057">
    <property type="term" value="F:6-phosphogluconolactonase activity"/>
    <property type="evidence" value="ECO:0007669"/>
    <property type="project" value="TreeGrafter"/>
</dbReference>